<proteinExistence type="predicted"/>
<protein>
    <submittedName>
        <fullName evidence="1">Uncharacterized protein</fullName>
    </submittedName>
</protein>
<name>A0A645FRR7_9ZZZZ</name>
<dbReference type="EMBL" id="VSSQ01063247">
    <property type="protein sequence ID" value="MPN16312.1"/>
    <property type="molecule type" value="Genomic_DNA"/>
</dbReference>
<gene>
    <name evidence="1" type="ORF">SDC9_163651</name>
</gene>
<comment type="caution">
    <text evidence="1">The sequence shown here is derived from an EMBL/GenBank/DDBJ whole genome shotgun (WGS) entry which is preliminary data.</text>
</comment>
<dbReference type="AlphaFoldDB" id="A0A645FRR7"/>
<accession>A0A645FRR7</accession>
<organism evidence="1">
    <name type="scientific">bioreactor metagenome</name>
    <dbReference type="NCBI Taxonomy" id="1076179"/>
    <lineage>
        <taxon>unclassified sequences</taxon>
        <taxon>metagenomes</taxon>
        <taxon>ecological metagenomes</taxon>
    </lineage>
</organism>
<reference evidence="1" key="1">
    <citation type="submission" date="2019-08" db="EMBL/GenBank/DDBJ databases">
        <authorList>
            <person name="Kucharzyk K."/>
            <person name="Murdoch R.W."/>
            <person name="Higgins S."/>
            <person name="Loffler F."/>
        </authorList>
    </citation>
    <scope>NUCLEOTIDE SEQUENCE</scope>
</reference>
<sequence length="106" mass="11551">MGCALAVLEMHADSANSAEIYGLRDLLRTYYAEADKAANEKAITQDSLEDMSSSLEIMGKLIQQSLEHSELDSVVLHAVDYLLCDAKAIADGDRERLQAPEGKHGN</sequence>
<evidence type="ECO:0000313" key="1">
    <source>
        <dbReference type="EMBL" id="MPN16312.1"/>
    </source>
</evidence>